<organism evidence="2 3">
    <name type="scientific">Agromyces bauzanensis</name>
    <dbReference type="NCBI Taxonomy" id="1308924"/>
    <lineage>
        <taxon>Bacteria</taxon>
        <taxon>Bacillati</taxon>
        <taxon>Actinomycetota</taxon>
        <taxon>Actinomycetes</taxon>
        <taxon>Micrococcales</taxon>
        <taxon>Microbacteriaceae</taxon>
        <taxon>Agromyces</taxon>
    </lineage>
</organism>
<keyword evidence="3" id="KW-1185">Reference proteome</keyword>
<comment type="caution">
    <text evidence="2">The sequence shown here is derived from an EMBL/GenBank/DDBJ whole genome shotgun (WGS) entry which is preliminary data.</text>
</comment>
<proteinExistence type="predicted"/>
<reference evidence="2" key="1">
    <citation type="journal article" date="2014" name="Int. J. Syst. Evol. Microbiol.">
        <title>Complete genome sequence of Corynebacterium casei LMG S-19264T (=DSM 44701T), isolated from a smear-ripened cheese.</title>
        <authorList>
            <consortium name="US DOE Joint Genome Institute (JGI-PGF)"/>
            <person name="Walter F."/>
            <person name="Albersmeier A."/>
            <person name="Kalinowski J."/>
            <person name="Ruckert C."/>
        </authorList>
    </citation>
    <scope>NUCLEOTIDE SEQUENCE</scope>
    <source>
        <strain evidence="2">CGMCC 1.8984</strain>
    </source>
</reference>
<reference evidence="2" key="2">
    <citation type="submission" date="2020-09" db="EMBL/GenBank/DDBJ databases">
        <authorList>
            <person name="Sun Q."/>
            <person name="Zhou Y."/>
        </authorList>
    </citation>
    <scope>NUCLEOTIDE SEQUENCE</scope>
    <source>
        <strain evidence="2">CGMCC 1.8984</strain>
    </source>
</reference>
<evidence type="ECO:0000313" key="3">
    <source>
        <dbReference type="Proteomes" id="UP000636956"/>
    </source>
</evidence>
<protein>
    <recommendedName>
        <fullName evidence="4">ACT domain-containing protein</fullName>
    </recommendedName>
</protein>
<dbReference type="EMBL" id="BMMD01000019">
    <property type="protein sequence ID" value="GGJ88737.1"/>
    <property type="molecule type" value="Genomic_DNA"/>
</dbReference>
<feature type="region of interest" description="Disordered" evidence="1">
    <location>
        <begin position="1"/>
        <end position="80"/>
    </location>
</feature>
<gene>
    <name evidence="2" type="ORF">GCM10011372_29130</name>
</gene>
<feature type="compositionally biased region" description="Basic residues" evidence="1">
    <location>
        <begin position="49"/>
        <end position="61"/>
    </location>
</feature>
<dbReference type="AlphaFoldDB" id="A0A917UVQ4"/>
<evidence type="ECO:0008006" key="4">
    <source>
        <dbReference type="Google" id="ProtNLM"/>
    </source>
</evidence>
<name>A0A917UVQ4_9MICO</name>
<evidence type="ECO:0000256" key="1">
    <source>
        <dbReference type="SAM" id="MobiDB-lite"/>
    </source>
</evidence>
<feature type="compositionally biased region" description="Low complexity" evidence="1">
    <location>
        <begin position="10"/>
        <end position="19"/>
    </location>
</feature>
<feature type="compositionally biased region" description="Low complexity" evidence="1">
    <location>
        <begin position="29"/>
        <end position="39"/>
    </location>
</feature>
<dbReference type="Proteomes" id="UP000636956">
    <property type="component" value="Unassembled WGS sequence"/>
</dbReference>
<accession>A0A917UVQ4</accession>
<evidence type="ECO:0000313" key="2">
    <source>
        <dbReference type="EMBL" id="GGJ88737.1"/>
    </source>
</evidence>
<sequence>MEQTPPPPAQAAQVEVEQTSDPGLILVNARPSAASASPRGIRTSQLPWRLRRSALRRHPRSPRCSTGAATPPDPDVETPGRFGAMARALADARINITLAYVASGAYGYSAERP</sequence>